<dbReference type="Proteomes" id="UP001595699">
    <property type="component" value="Unassembled WGS sequence"/>
</dbReference>
<dbReference type="PANTHER" id="PTHR11895">
    <property type="entry name" value="TRANSAMIDASE"/>
    <property type="match status" value="1"/>
</dbReference>
<dbReference type="SUPFAM" id="SSF75304">
    <property type="entry name" value="Amidase signature (AS) enzymes"/>
    <property type="match status" value="1"/>
</dbReference>
<comment type="caution">
    <text evidence="4">The sequence shown here is derived from an EMBL/GenBank/DDBJ whole genome shotgun (WGS) entry which is preliminary data.</text>
</comment>
<comment type="similarity">
    <text evidence="1">Belongs to the amidase family.</text>
</comment>
<accession>A0ABV7YAK5</accession>
<proteinExistence type="inferred from homology"/>
<evidence type="ECO:0000256" key="1">
    <source>
        <dbReference type="ARBA" id="ARBA00009199"/>
    </source>
</evidence>
<feature type="region of interest" description="Disordered" evidence="2">
    <location>
        <begin position="130"/>
        <end position="161"/>
    </location>
</feature>
<dbReference type="GO" id="GO:0004040">
    <property type="term" value="F:amidase activity"/>
    <property type="evidence" value="ECO:0007669"/>
    <property type="project" value="UniProtKB-EC"/>
</dbReference>
<gene>
    <name evidence="4" type="ORF">ACFOUW_07660</name>
</gene>
<dbReference type="PANTHER" id="PTHR11895:SF7">
    <property type="entry name" value="GLUTAMYL-TRNA(GLN) AMIDOTRANSFERASE SUBUNIT A, MITOCHONDRIAL"/>
    <property type="match status" value="1"/>
</dbReference>
<reference evidence="5" key="1">
    <citation type="journal article" date="2019" name="Int. J. Syst. Evol. Microbiol.">
        <title>The Global Catalogue of Microorganisms (GCM) 10K type strain sequencing project: providing services to taxonomists for standard genome sequencing and annotation.</title>
        <authorList>
            <consortium name="The Broad Institute Genomics Platform"/>
            <consortium name="The Broad Institute Genome Sequencing Center for Infectious Disease"/>
            <person name="Wu L."/>
            <person name="Ma J."/>
        </authorList>
    </citation>
    <scope>NUCLEOTIDE SEQUENCE [LARGE SCALE GENOMIC DNA]</scope>
    <source>
        <strain evidence="5">CGMCC 4.7241</strain>
    </source>
</reference>
<organism evidence="4 5">
    <name type="scientific">Tenggerimyces flavus</name>
    <dbReference type="NCBI Taxonomy" id="1708749"/>
    <lineage>
        <taxon>Bacteria</taxon>
        <taxon>Bacillati</taxon>
        <taxon>Actinomycetota</taxon>
        <taxon>Actinomycetes</taxon>
        <taxon>Propionibacteriales</taxon>
        <taxon>Nocardioidaceae</taxon>
        <taxon>Tenggerimyces</taxon>
    </lineage>
</organism>
<dbReference type="InterPro" id="IPR023631">
    <property type="entry name" value="Amidase_dom"/>
</dbReference>
<dbReference type="RefSeq" id="WP_205116963.1">
    <property type="nucleotide sequence ID" value="NZ_JAFBCM010000001.1"/>
</dbReference>
<keyword evidence="4" id="KW-0378">Hydrolase</keyword>
<dbReference type="InterPro" id="IPR000120">
    <property type="entry name" value="Amidase"/>
</dbReference>
<evidence type="ECO:0000256" key="2">
    <source>
        <dbReference type="SAM" id="MobiDB-lite"/>
    </source>
</evidence>
<dbReference type="NCBIfam" id="NF004815">
    <property type="entry name" value="PRK06169.1"/>
    <property type="match status" value="1"/>
</dbReference>
<dbReference type="EMBL" id="JBHRZH010000006">
    <property type="protein sequence ID" value="MFC3760710.1"/>
    <property type="molecule type" value="Genomic_DNA"/>
</dbReference>
<evidence type="ECO:0000313" key="4">
    <source>
        <dbReference type="EMBL" id="MFC3760710.1"/>
    </source>
</evidence>
<sequence>MADAADLSASELLAAYAAKQLSPVEATRAALARIEARDQELNAFCLLDEEGALEAARESERRWQQGEPDGLLDGVPTAIKDIVLTRDWPTLRGSRTIDPQGPWEEDAPTVARLREHRAIFVGKTTTPELGWKGVTDSPLTGITRNPHDPTRTPGGSSGGSAVAVQTGMAALAIGTDGGGSIRIPAGFTGVVGFKPTFGRVPIYPPSAFGTLSHAGPIARTVEDAARMLDVLSRPDPRDWSGLPPTQGSYLDALTEGVEGMRIAFSPTLGYVHNDPQVEAHVRKAAHVFAERGADVDETDPGFHDPIRAFEVLWYAGAAASVATMTDEQRELIDEGLAEIAHQGSALTALDYLAATKERTDLGERMGRFHQTHDLLLTPTLPITAFEAGRESPDGERWMTWTPFTYPFNLTQQPAISVPCGQDANGLPVGLQIVGARHAERQVLAAAAVFREDAEASTVRTAASP</sequence>
<dbReference type="Gene3D" id="3.90.1300.10">
    <property type="entry name" value="Amidase signature (AS) domain"/>
    <property type="match status" value="1"/>
</dbReference>
<dbReference type="EC" id="3.5.1.4" evidence="4"/>
<feature type="domain" description="Amidase" evidence="3">
    <location>
        <begin position="25"/>
        <end position="443"/>
    </location>
</feature>
<evidence type="ECO:0000259" key="3">
    <source>
        <dbReference type="Pfam" id="PF01425"/>
    </source>
</evidence>
<protein>
    <submittedName>
        <fullName evidence="4">Amidase</fullName>
        <ecNumber evidence="4">3.5.1.4</ecNumber>
    </submittedName>
</protein>
<dbReference type="Pfam" id="PF01425">
    <property type="entry name" value="Amidase"/>
    <property type="match status" value="1"/>
</dbReference>
<name>A0ABV7YAK5_9ACTN</name>
<evidence type="ECO:0000313" key="5">
    <source>
        <dbReference type="Proteomes" id="UP001595699"/>
    </source>
</evidence>
<keyword evidence="5" id="KW-1185">Reference proteome</keyword>
<dbReference type="InterPro" id="IPR036928">
    <property type="entry name" value="AS_sf"/>
</dbReference>